<dbReference type="InterPro" id="IPR026246">
    <property type="entry name" value="Fsip1"/>
</dbReference>
<feature type="compositionally biased region" description="Basic and acidic residues" evidence="5">
    <location>
        <begin position="75"/>
        <end position="102"/>
    </location>
</feature>
<feature type="region of interest" description="Disordered" evidence="5">
    <location>
        <begin position="361"/>
        <end position="382"/>
    </location>
</feature>
<dbReference type="PANTHER" id="PTHR22012:SF2">
    <property type="entry name" value="FIBROUS SHEATH-INTERACTING PROTEIN 1"/>
    <property type="match status" value="1"/>
</dbReference>
<reference evidence="6" key="1">
    <citation type="submission" date="2015-10" db="EMBL/GenBank/DDBJ databases">
        <title>FRAMA: From RNA-seq data to annotated mRNA assemblies.</title>
        <authorList>
            <person name="Bens M."/>
            <person name="Sahm A."/>
            <person name="Jahn N."/>
            <person name="Morhart M."/>
            <person name="Holtze S."/>
            <person name="Hildebrandt T.B."/>
            <person name="Platzer M."/>
            <person name="Szafranski K."/>
        </authorList>
    </citation>
    <scope>NUCLEOTIDE SEQUENCE</scope>
    <source>
        <tissue evidence="6">Testis</tissue>
    </source>
</reference>
<feature type="region of interest" description="Disordered" evidence="5">
    <location>
        <begin position="583"/>
        <end position="606"/>
    </location>
</feature>
<dbReference type="PRINTS" id="PR02075">
    <property type="entry name" value="FIBSHEATHIP1"/>
</dbReference>
<protein>
    <recommendedName>
        <fullName evidence="2">Fibrous sheath-interacting protein 1</fullName>
    </recommendedName>
</protein>
<gene>
    <name evidence="6" type="primary">FSIP1</name>
</gene>
<evidence type="ECO:0000256" key="1">
    <source>
        <dbReference type="ARBA" id="ARBA00010495"/>
    </source>
</evidence>
<proteinExistence type="inferred from homology"/>
<dbReference type="AlphaFoldDB" id="A0A0P6J2Q0"/>
<feature type="coiled-coil region" evidence="4">
    <location>
        <begin position="132"/>
        <end position="178"/>
    </location>
</feature>
<name>A0A0P6J2Q0_HETGA</name>
<evidence type="ECO:0000313" key="6">
    <source>
        <dbReference type="EMBL" id="JAN97552.1"/>
    </source>
</evidence>
<organism evidence="6">
    <name type="scientific">Heterocephalus glaber</name>
    <name type="common">Naked mole rat</name>
    <dbReference type="NCBI Taxonomy" id="10181"/>
    <lineage>
        <taxon>Eukaryota</taxon>
        <taxon>Metazoa</taxon>
        <taxon>Chordata</taxon>
        <taxon>Craniata</taxon>
        <taxon>Vertebrata</taxon>
        <taxon>Euteleostomi</taxon>
        <taxon>Mammalia</taxon>
        <taxon>Eutheria</taxon>
        <taxon>Euarchontoglires</taxon>
        <taxon>Glires</taxon>
        <taxon>Rodentia</taxon>
        <taxon>Hystricomorpha</taxon>
        <taxon>Bathyergidae</taxon>
        <taxon>Heterocephalus</taxon>
    </lineage>
</organism>
<evidence type="ECO:0000256" key="3">
    <source>
        <dbReference type="ARBA" id="ARBA00023054"/>
    </source>
</evidence>
<feature type="compositionally biased region" description="Basic and acidic residues" evidence="5">
    <location>
        <begin position="589"/>
        <end position="606"/>
    </location>
</feature>
<comment type="similarity">
    <text evidence="1">Belongs to the FSIP1 family.</text>
</comment>
<accession>A0A0P6J2Q0</accession>
<evidence type="ECO:0000256" key="2">
    <source>
        <dbReference type="ARBA" id="ARBA00019480"/>
    </source>
</evidence>
<keyword evidence="3 4" id="KW-0175">Coiled coil</keyword>
<dbReference type="PANTHER" id="PTHR22012">
    <property type="entry name" value="FIBROUS SHEATH INTERACTING PROTEIN 1"/>
    <property type="match status" value="1"/>
</dbReference>
<feature type="region of interest" description="Disordered" evidence="5">
    <location>
        <begin position="34"/>
        <end position="102"/>
    </location>
</feature>
<dbReference type="EMBL" id="GEBF01006080">
    <property type="protein sequence ID" value="JAN97552.1"/>
    <property type="molecule type" value="Transcribed_RNA"/>
</dbReference>
<feature type="compositionally biased region" description="Low complexity" evidence="5">
    <location>
        <begin position="40"/>
        <end position="60"/>
    </location>
</feature>
<evidence type="ECO:0000256" key="4">
    <source>
        <dbReference type="SAM" id="Coils"/>
    </source>
</evidence>
<dbReference type="Pfam" id="PF15554">
    <property type="entry name" value="FSIP1"/>
    <property type="match status" value="1"/>
</dbReference>
<evidence type="ECO:0000256" key="5">
    <source>
        <dbReference type="SAM" id="MobiDB-lite"/>
    </source>
</evidence>
<sequence length="606" mass="69018">MNITKSSEDLSYLLFNAFVCVRMSMDIIKGNLDGISKPASSSRTRPGSRSSSASLEVLSPEPGPCKVETASKLNSGKEDHSENSNTEERRDSKDDKGINYSEKIKLAKEESDEDLDLVQPQITPEHSDEPKLKELDSQLQDAIHKMNRLDKILAKKQYREKEVKKQGLEKRIKLWEELKSAKNSEALQSNEEMENTKKFLTLTAASEQTVGPSHSEDEDTFFSVFHTQVPPEHYENGMQNVSLDFTYDVERNESLLKAEKKPFSKTEKIELRGKHNQDFIKRNIELARRSRSPVPMSDTEKKRLEEILKDIDDRDLGVSSSEGDHCGWLVPGEGYLFGASEHEQLAEIDTKLQELSAVSPAVPSFSPRLENENDQEPDLDDERNVEVTPGEQVLRNTKEQRDQKNRLREIDEKLRMIKENVLDSTSLLSDEQLKCLLDRCTFRQKSISGWISKRENEDTEDKTPKFPQLSRSMLSELLNGSEAKVQEKGVEDVNVQENAECEASMGYYLTKALAGRYLSEALAIEAEKMKCLQFSKDEVISNTEDCFMSKTIGIGRLQRPPFLDDPLYGISWSLSLEDQRLKLSPSKEPTPDKQEMKEVMEECKES</sequence>
<feature type="compositionally biased region" description="Acidic residues" evidence="5">
    <location>
        <begin position="372"/>
        <end position="382"/>
    </location>
</feature>